<dbReference type="EMBL" id="JAMYWD010000001">
    <property type="protein sequence ID" value="KAJ4981291.1"/>
    <property type="molecule type" value="Genomic_DNA"/>
</dbReference>
<protein>
    <submittedName>
        <fullName evidence="2">Uncharacterized protein</fullName>
    </submittedName>
</protein>
<dbReference type="PANTHER" id="PTHR33083">
    <property type="entry name" value="EXPRESSED PROTEIN"/>
    <property type="match status" value="1"/>
</dbReference>
<organism evidence="2 3">
    <name type="scientific">Protea cynaroides</name>
    <dbReference type="NCBI Taxonomy" id="273540"/>
    <lineage>
        <taxon>Eukaryota</taxon>
        <taxon>Viridiplantae</taxon>
        <taxon>Streptophyta</taxon>
        <taxon>Embryophyta</taxon>
        <taxon>Tracheophyta</taxon>
        <taxon>Spermatophyta</taxon>
        <taxon>Magnoliopsida</taxon>
        <taxon>Proteales</taxon>
        <taxon>Proteaceae</taxon>
        <taxon>Protea</taxon>
    </lineage>
</organism>
<dbReference type="InterPro" id="IPR007608">
    <property type="entry name" value="Senescence_reg_S40"/>
</dbReference>
<comment type="similarity">
    <text evidence="1">Belongs to the senescence regulator S40 family.</text>
</comment>
<evidence type="ECO:0000313" key="2">
    <source>
        <dbReference type="EMBL" id="KAJ4981291.1"/>
    </source>
</evidence>
<dbReference type="OrthoDB" id="672058at2759"/>
<gene>
    <name evidence="2" type="ORF">NE237_032128</name>
</gene>
<dbReference type="PANTHER" id="PTHR33083:SF49">
    <property type="entry name" value="SENESCENCE REGULATOR"/>
    <property type="match status" value="1"/>
</dbReference>
<comment type="caution">
    <text evidence="2">The sequence shown here is derived from an EMBL/GenBank/DDBJ whole genome shotgun (WGS) entry which is preliminary data.</text>
</comment>
<name>A0A9Q0L3S7_9MAGN</name>
<sequence length="147" mass="17198">MAEEFQESDVFWSEQLHQRENRLYNSFFQDENIDPAQWVINRSFIASASQWNSHQLIKKKSKQKNSSHSLPVNIPYNNLLLHYSNSNKNDDDLKEDAEMVPPHLIVADRNARHVAFSVCKGNGRSLRGRELRRVRNSILRMTGFLET</sequence>
<dbReference type="GO" id="GO:0010150">
    <property type="term" value="P:leaf senescence"/>
    <property type="evidence" value="ECO:0007669"/>
    <property type="project" value="UniProtKB-ARBA"/>
</dbReference>
<dbReference type="AlphaFoldDB" id="A0A9Q0L3S7"/>
<evidence type="ECO:0000256" key="1">
    <source>
        <dbReference type="ARBA" id="ARBA00034773"/>
    </source>
</evidence>
<reference evidence="2" key="1">
    <citation type="journal article" date="2023" name="Plant J.">
        <title>The genome of the king protea, Protea cynaroides.</title>
        <authorList>
            <person name="Chang J."/>
            <person name="Duong T.A."/>
            <person name="Schoeman C."/>
            <person name="Ma X."/>
            <person name="Roodt D."/>
            <person name="Barker N."/>
            <person name="Li Z."/>
            <person name="Van de Peer Y."/>
            <person name="Mizrachi E."/>
        </authorList>
    </citation>
    <scope>NUCLEOTIDE SEQUENCE</scope>
    <source>
        <tissue evidence="2">Young leaves</tissue>
    </source>
</reference>
<proteinExistence type="inferred from homology"/>
<accession>A0A9Q0L3S7</accession>
<dbReference type="Pfam" id="PF04520">
    <property type="entry name" value="Senescence_reg"/>
    <property type="match status" value="1"/>
</dbReference>
<evidence type="ECO:0000313" key="3">
    <source>
        <dbReference type="Proteomes" id="UP001141806"/>
    </source>
</evidence>
<dbReference type="Proteomes" id="UP001141806">
    <property type="component" value="Unassembled WGS sequence"/>
</dbReference>
<keyword evidence="3" id="KW-1185">Reference proteome</keyword>